<dbReference type="Proteomes" id="UP001195769">
    <property type="component" value="Unassembled WGS sequence"/>
</dbReference>
<reference evidence="2" key="1">
    <citation type="journal article" date="2020" name="New Phytol.">
        <title>Comparative genomics reveals dynamic genome evolution in host specialist ectomycorrhizal fungi.</title>
        <authorList>
            <person name="Lofgren L.A."/>
            <person name="Nguyen N.H."/>
            <person name="Vilgalys R."/>
            <person name="Ruytinx J."/>
            <person name="Liao H.L."/>
            <person name="Branco S."/>
            <person name="Kuo A."/>
            <person name="LaButti K."/>
            <person name="Lipzen A."/>
            <person name="Andreopoulos W."/>
            <person name="Pangilinan J."/>
            <person name="Riley R."/>
            <person name="Hundley H."/>
            <person name="Na H."/>
            <person name="Barry K."/>
            <person name="Grigoriev I.V."/>
            <person name="Stajich J.E."/>
            <person name="Kennedy P.G."/>
        </authorList>
    </citation>
    <scope>NUCLEOTIDE SEQUENCE</scope>
    <source>
        <strain evidence="2">FC203</strain>
    </source>
</reference>
<evidence type="ECO:0000259" key="1">
    <source>
        <dbReference type="Pfam" id="PF17667"/>
    </source>
</evidence>
<feature type="domain" description="Fungal-type protein kinase" evidence="1">
    <location>
        <begin position="2"/>
        <end position="137"/>
    </location>
</feature>
<name>A0AAD4DZN1_9AGAM</name>
<dbReference type="RefSeq" id="XP_041222615.1">
    <property type="nucleotide sequence ID" value="XM_041373901.1"/>
</dbReference>
<dbReference type="InterPro" id="IPR040976">
    <property type="entry name" value="Pkinase_fungal"/>
</dbReference>
<sequence length="143" mass="16129">SRTHVRLVLKPRARPLHAFRTRVELVSALRDIVKIQQTAVEERGILHRDCSVNNAMIEDDGNGTNGLLIDWEFAGTLPFMSRSLLWQLSEAVGDPATSARSWKVKVATSSLTKPPPLILHHYHDDLESLFYVLVCICIEFRGP</sequence>
<feature type="non-terminal residue" evidence="2">
    <location>
        <position position="143"/>
    </location>
</feature>
<accession>A0AAD4DZN1</accession>
<keyword evidence="3" id="KW-1185">Reference proteome</keyword>
<proteinExistence type="predicted"/>
<dbReference type="PANTHER" id="PTHR38248">
    <property type="entry name" value="FUNK1 6"/>
    <property type="match status" value="1"/>
</dbReference>
<dbReference type="Pfam" id="PF17667">
    <property type="entry name" value="Pkinase_fungal"/>
    <property type="match status" value="1"/>
</dbReference>
<dbReference type="InterPro" id="IPR011009">
    <property type="entry name" value="Kinase-like_dom_sf"/>
</dbReference>
<gene>
    <name evidence="2" type="ORF">F5891DRAFT_927486</name>
</gene>
<feature type="non-terminal residue" evidence="2">
    <location>
        <position position="1"/>
    </location>
</feature>
<protein>
    <recommendedName>
        <fullName evidence="1">Fungal-type protein kinase domain-containing protein</fullName>
    </recommendedName>
</protein>
<dbReference type="EMBL" id="JABBWK010000050">
    <property type="protein sequence ID" value="KAG1897039.1"/>
    <property type="molecule type" value="Genomic_DNA"/>
</dbReference>
<dbReference type="GeneID" id="64668199"/>
<dbReference type="AlphaFoldDB" id="A0AAD4DZN1"/>
<dbReference type="PANTHER" id="PTHR38248:SF2">
    <property type="entry name" value="FUNK1 11"/>
    <property type="match status" value="1"/>
</dbReference>
<organism evidence="2 3">
    <name type="scientific">Suillus fuscotomentosus</name>
    <dbReference type="NCBI Taxonomy" id="1912939"/>
    <lineage>
        <taxon>Eukaryota</taxon>
        <taxon>Fungi</taxon>
        <taxon>Dikarya</taxon>
        <taxon>Basidiomycota</taxon>
        <taxon>Agaricomycotina</taxon>
        <taxon>Agaricomycetes</taxon>
        <taxon>Agaricomycetidae</taxon>
        <taxon>Boletales</taxon>
        <taxon>Suillineae</taxon>
        <taxon>Suillaceae</taxon>
        <taxon>Suillus</taxon>
    </lineage>
</organism>
<comment type="caution">
    <text evidence="2">The sequence shown here is derived from an EMBL/GenBank/DDBJ whole genome shotgun (WGS) entry which is preliminary data.</text>
</comment>
<evidence type="ECO:0000313" key="3">
    <source>
        <dbReference type="Proteomes" id="UP001195769"/>
    </source>
</evidence>
<dbReference type="SUPFAM" id="SSF56112">
    <property type="entry name" value="Protein kinase-like (PK-like)"/>
    <property type="match status" value="1"/>
</dbReference>
<evidence type="ECO:0000313" key="2">
    <source>
        <dbReference type="EMBL" id="KAG1897039.1"/>
    </source>
</evidence>